<evidence type="ECO:0000256" key="6">
    <source>
        <dbReference type="ARBA" id="ARBA00023186"/>
    </source>
</evidence>
<reference evidence="11 12" key="1">
    <citation type="journal article" date="2005" name="Nature">
        <title>The genome of the social amoeba Dictyostelium discoideum.</title>
        <authorList>
            <consortium name="The Dictyostelium discoideum Sequencing Consortium"/>
            <person name="Eichinger L."/>
            <person name="Pachebat J.A."/>
            <person name="Glockner G."/>
            <person name="Rajandream M.A."/>
            <person name="Sucgang R."/>
            <person name="Berriman M."/>
            <person name="Song J."/>
            <person name="Olsen R."/>
            <person name="Szafranski K."/>
            <person name="Xu Q."/>
            <person name="Tunggal B."/>
            <person name="Kummerfeld S."/>
            <person name="Madera M."/>
            <person name="Konfortov B.A."/>
            <person name="Rivero F."/>
            <person name="Bankier A.T."/>
            <person name="Lehmann R."/>
            <person name="Hamlin N."/>
            <person name="Davies R."/>
            <person name="Gaudet P."/>
            <person name="Fey P."/>
            <person name="Pilcher K."/>
            <person name="Chen G."/>
            <person name="Saunders D."/>
            <person name="Sodergren E."/>
            <person name="Davis P."/>
            <person name="Kerhornou A."/>
            <person name="Nie X."/>
            <person name="Hall N."/>
            <person name="Anjard C."/>
            <person name="Hemphill L."/>
            <person name="Bason N."/>
            <person name="Farbrother P."/>
            <person name="Desany B."/>
            <person name="Just E."/>
            <person name="Morio T."/>
            <person name="Rost R."/>
            <person name="Churcher C."/>
            <person name="Cooper J."/>
            <person name="Haydock S."/>
            <person name="van Driessche N."/>
            <person name="Cronin A."/>
            <person name="Goodhead I."/>
            <person name="Muzny D."/>
            <person name="Mourier T."/>
            <person name="Pain A."/>
            <person name="Lu M."/>
            <person name="Harper D."/>
            <person name="Lindsay R."/>
            <person name="Hauser H."/>
            <person name="James K."/>
            <person name="Quiles M."/>
            <person name="Madan Babu M."/>
            <person name="Saito T."/>
            <person name="Buchrieser C."/>
            <person name="Wardroper A."/>
            <person name="Felder M."/>
            <person name="Thangavelu M."/>
            <person name="Johnson D."/>
            <person name="Knights A."/>
            <person name="Loulseged H."/>
            <person name="Mungall K."/>
            <person name="Oliver K."/>
            <person name="Price C."/>
            <person name="Quail M.A."/>
            <person name="Urushihara H."/>
            <person name="Hernandez J."/>
            <person name="Rabbinowitsch E."/>
            <person name="Steffen D."/>
            <person name="Sanders M."/>
            <person name="Ma J."/>
            <person name="Kohara Y."/>
            <person name="Sharp S."/>
            <person name="Simmonds M."/>
            <person name="Spiegler S."/>
            <person name="Tivey A."/>
            <person name="Sugano S."/>
            <person name="White B."/>
            <person name="Walker D."/>
            <person name="Woodward J."/>
            <person name="Winckler T."/>
            <person name="Tanaka Y."/>
            <person name="Shaulsky G."/>
            <person name="Schleicher M."/>
            <person name="Weinstock G."/>
            <person name="Rosenthal A."/>
            <person name="Cox E.C."/>
            <person name="Chisholm R.L."/>
            <person name="Gibbs R."/>
            <person name="Loomis W.F."/>
            <person name="Platzer M."/>
            <person name="Kay R.R."/>
            <person name="Williams J."/>
            <person name="Dear P.H."/>
            <person name="Noegel A.A."/>
            <person name="Barrell B."/>
            <person name="Kuspa A."/>
        </authorList>
    </citation>
    <scope>NUCLEOTIDE SEQUENCE [LARGE SCALE GENOMIC DNA]</scope>
    <source>
        <strain evidence="11 12">AX4</strain>
    </source>
</reference>
<dbReference type="Proteomes" id="UP000002195">
    <property type="component" value="Unassembled WGS sequence"/>
</dbReference>
<dbReference type="VEuPathDB" id="AmoebaDB:DDB_G0291468"/>
<feature type="domain" description="Ankyrin repeat" evidence="10">
    <location>
        <begin position="190"/>
        <end position="516"/>
    </location>
</feature>
<dbReference type="SUPFAM" id="SSF48403">
    <property type="entry name" value="Ankyrin repeat"/>
    <property type="match status" value="1"/>
</dbReference>
<dbReference type="PANTHER" id="PTHR12447:SF25">
    <property type="entry name" value="ANKYRIN REPEAT DOMAIN-CONTAINING PROTEIN 13C"/>
    <property type="match status" value="1"/>
</dbReference>
<evidence type="ECO:0000313" key="12">
    <source>
        <dbReference type="Proteomes" id="UP000002195"/>
    </source>
</evidence>
<dbReference type="GO" id="GO:0005737">
    <property type="term" value="C:cytoplasm"/>
    <property type="evidence" value="ECO:0000318"/>
    <property type="project" value="GO_Central"/>
</dbReference>
<keyword evidence="12" id="KW-1185">Reference proteome</keyword>
<dbReference type="PROSITE" id="PS50088">
    <property type="entry name" value="ANK_REPEAT"/>
    <property type="match status" value="1"/>
</dbReference>
<dbReference type="EMBL" id="AAFI02000177">
    <property type="protein sequence ID" value="EAL61718.1"/>
    <property type="molecule type" value="Genomic_DNA"/>
</dbReference>
<dbReference type="SMR" id="Q54EK8"/>
<dbReference type="PhylomeDB" id="Q54EK8"/>
<evidence type="ECO:0000256" key="9">
    <source>
        <dbReference type="SAM" id="MobiDB-lite"/>
    </source>
</evidence>
<evidence type="ECO:0000256" key="2">
    <source>
        <dbReference type="ARBA" id="ARBA00022737"/>
    </source>
</evidence>
<feature type="compositionally biased region" description="Low complexity" evidence="9">
    <location>
        <begin position="337"/>
        <end position="355"/>
    </location>
</feature>
<dbReference type="SMART" id="SM00248">
    <property type="entry name" value="ANK"/>
    <property type="match status" value="2"/>
</dbReference>
<dbReference type="InterPro" id="IPR021832">
    <property type="entry name" value="ANKRD13"/>
</dbReference>
<evidence type="ECO:0000313" key="11">
    <source>
        <dbReference type="EMBL" id="EAL61718.1"/>
    </source>
</evidence>
<dbReference type="Gene3D" id="1.25.40.20">
    <property type="entry name" value="Ankyrin repeat-containing domain"/>
    <property type="match status" value="1"/>
</dbReference>
<feature type="region of interest" description="Disordered" evidence="9">
    <location>
        <begin position="1"/>
        <end position="31"/>
    </location>
</feature>
<dbReference type="PaxDb" id="44689-DDB0183912"/>
<dbReference type="GO" id="GO:0005789">
    <property type="term" value="C:endoplasmic reticulum membrane"/>
    <property type="evidence" value="ECO:0007669"/>
    <property type="project" value="UniProtKB-SubCell"/>
</dbReference>
<dbReference type="PROSITE" id="PS50297">
    <property type="entry name" value="ANK_REP_REGION"/>
    <property type="match status" value="1"/>
</dbReference>
<dbReference type="Pfam" id="PF12796">
    <property type="entry name" value="Ank_2"/>
    <property type="match status" value="1"/>
</dbReference>
<keyword evidence="2" id="KW-0677">Repeat</keyword>
<dbReference type="HOGENOM" id="CLU_026137_1_0_1"/>
<evidence type="ECO:0000256" key="8">
    <source>
        <dbReference type="PROSITE-ProRule" id="PRU00023"/>
    </source>
</evidence>
<keyword evidence="3" id="KW-0256">Endoplasmic reticulum</keyword>
<protein>
    <recommendedName>
        <fullName evidence="10">Ankyrin repeat domain-containing protein</fullName>
    </recommendedName>
</protein>
<evidence type="ECO:0000256" key="4">
    <source>
        <dbReference type="ARBA" id="ARBA00023043"/>
    </source>
</evidence>
<gene>
    <name evidence="11" type="ORF">DDB_G0291468</name>
</gene>
<comment type="function">
    <text evidence="7">Acts as a molecular chaperone for G protein-coupled receptors, regulating their biogenesis and exit from the ER.</text>
</comment>
<dbReference type="FunCoup" id="Q54EK8">
    <property type="interactions" value="325"/>
</dbReference>
<dbReference type="AlphaFoldDB" id="Q54EK8"/>
<keyword evidence="4 8" id="KW-0040">ANK repeat</keyword>
<evidence type="ECO:0000259" key="10">
    <source>
        <dbReference type="Pfam" id="PF11904"/>
    </source>
</evidence>
<feature type="repeat" description="ANK" evidence="8">
    <location>
        <begin position="74"/>
        <end position="106"/>
    </location>
</feature>
<feature type="region of interest" description="Disordered" evidence="9">
    <location>
        <begin position="303"/>
        <end position="365"/>
    </location>
</feature>
<dbReference type="PRO" id="PR:Q54EK8"/>
<dbReference type="OMA" id="YPMHQSV"/>
<dbReference type="dictyBase" id="DDB_G0291468"/>
<evidence type="ECO:0000256" key="7">
    <source>
        <dbReference type="ARBA" id="ARBA00037107"/>
    </source>
</evidence>
<dbReference type="InParanoid" id="Q54EK8"/>
<dbReference type="RefSeq" id="XP_635232.1">
    <property type="nucleotide sequence ID" value="XM_630140.1"/>
</dbReference>
<dbReference type="STRING" id="44689.Q54EK8"/>
<dbReference type="InterPro" id="IPR002110">
    <property type="entry name" value="Ankyrin_rpt"/>
</dbReference>
<keyword evidence="5" id="KW-0472">Membrane</keyword>
<sequence length="535" mass="61922">MNFFKSNSNSNSDTSSSSSNNTSNDIKPEKKDYKHIDDPFRIHRLTCENNIEEIKKYLDSEPYYKEFIDIRDTHGYSASHYAAHFGHKNIIELLLKYGADPTKKSAAGWSVIQEACGRKDREIVTLLLQQIKNKIENEFTKRMPILVSALENIPDFEMELKWEVKSWVPLVTRFCPYDTYKIYKQGSSFRVDTSIIGMDGIKFIRGDLSFLYKSQRLFSMDNIKHTYSEMEIVASKNPKVHDEEVDILLDQTMNRVKLMTDEIVFTKSKTWFGNEKTEKIGDNADWNAKMFDVTNVDLKIMARKPKRQPNHPHFNKDQQQLEGKDSSSSGSDDDDNNNNNNNNKITTNIDDNNNNNDEDELNQNPIEQTKKYIESLKNVTYEIRDSTLKSKIMEPGYFKAPKNFDPYTHEQNINKSKIKTQGLLCDGETVSERHKYFKGTIWISEEFPRKVTDLLPIFEVLSPTNKLFSRLCEFISLKLPSDGFPVKLDLPLFPTISATVIFTKYIEKPVDKNLFTIPSHYIVKTTPPSSTTFTK</sequence>
<feature type="compositionally biased region" description="Low complexity" evidence="9">
    <location>
        <begin position="1"/>
        <end position="25"/>
    </location>
</feature>
<dbReference type="Pfam" id="PF11904">
    <property type="entry name" value="ANKRD13_C"/>
    <property type="match status" value="1"/>
</dbReference>
<organism evidence="11 12">
    <name type="scientific">Dictyostelium discoideum</name>
    <name type="common">Social amoeba</name>
    <dbReference type="NCBI Taxonomy" id="44689"/>
    <lineage>
        <taxon>Eukaryota</taxon>
        <taxon>Amoebozoa</taxon>
        <taxon>Evosea</taxon>
        <taxon>Eumycetozoa</taxon>
        <taxon>Dictyostelia</taxon>
        <taxon>Dictyosteliales</taxon>
        <taxon>Dictyosteliaceae</taxon>
        <taxon>Dictyostelium</taxon>
    </lineage>
</organism>
<dbReference type="eggNOG" id="KOG0522">
    <property type="taxonomic scope" value="Eukaryota"/>
</dbReference>
<evidence type="ECO:0000256" key="3">
    <source>
        <dbReference type="ARBA" id="ARBA00022824"/>
    </source>
</evidence>
<comment type="subcellular location">
    <subcellularLocation>
        <location evidence="1">Endoplasmic reticulum membrane</location>
    </subcellularLocation>
</comment>
<keyword evidence="6" id="KW-0143">Chaperone</keyword>
<evidence type="ECO:0000256" key="1">
    <source>
        <dbReference type="ARBA" id="ARBA00004586"/>
    </source>
</evidence>
<proteinExistence type="predicted"/>
<dbReference type="PANTHER" id="PTHR12447">
    <property type="entry name" value="ANKYRIN REPEAT DOMAIN-CONTAINING PROTEIN 13"/>
    <property type="match status" value="1"/>
</dbReference>
<comment type="caution">
    <text evidence="11">The sequence shown here is derived from an EMBL/GenBank/DDBJ whole genome shotgun (WGS) entry which is preliminary data.</text>
</comment>
<dbReference type="KEGG" id="ddi:DDB_G0291468"/>
<dbReference type="InterPro" id="IPR036770">
    <property type="entry name" value="Ankyrin_rpt-contain_sf"/>
</dbReference>
<evidence type="ECO:0000256" key="5">
    <source>
        <dbReference type="ARBA" id="ARBA00023136"/>
    </source>
</evidence>
<name>Q54EK8_DICDI</name>
<dbReference type="InterPro" id="IPR055285">
    <property type="entry name" value="ANKRD13_C"/>
</dbReference>
<accession>Q54EK8</accession>
<dbReference type="GeneID" id="8628178"/>